<sequence>MEIIMRVTEGLEPKVVFEYFEKICSIPHDSYNEKQLSDYCVSFAKEHGLEYYQDDLYNVIIIKEASEGYEDHEPVIIQGHLDMVCEKTADTEIDFRKDGLKLAIDNGFLHATGTTLGGDDGIAVAYALAILASDSISHPRLEVVFTVSEETGMEGAGGIDISMLKGHMLLNIDSEEEGCILTSCAGGSHVSCTLDAGTHKPDESDVFYRITIDGLTGGHSGCEIDKGRANADVLMARLLLMLAGDADTGIAELSGGRKDNAIPTSSQAVVCCDAGENAKIQGTLNEFTQIIKDEYRSTDHGLSVRLEKLDNNGLTEQYGTVTQAGQTQRIASFITALPYGVIAMSHDMPGMVETSLNLGVMNYSDGRLELGYLLRSSKESSLDYLETKMQCVAGAFGAECEISARYPAWEYAADSKLRQCMIETYHDMFGRDMKVESIHAGVECGILSAKAGGLDCVSFGPDILDIHTPQERLDIASAKRTWDYLLEVLKRL</sequence>
<evidence type="ECO:0000256" key="15">
    <source>
        <dbReference type="ARBA" id="ARBA00076004"/>
    </source>
</evidence>
<comment type="caution">
    <text evidence="19">The sequence shown here is derived from an EMBL/GenBank/DDBJ whole genome shotgun (WGS) entry which is preliminary data.</text>
</comment>
<dbReference type="FunFam" id="3.40.630.10:FF:000018">
    <property type="entry name" value="Aminoacyl-histidine dipeptidase PepD"/>
    <property type="match status" value="1"/>
</dbReference>
<dbReference type="CDD" id="cd03890">
    <property type="entry name" value="M20_pepD"/>
    <property type="match status" value="1"/>
</dbReference>
<evidence type="ECO:0000256" key="14">
    <source>
        <dbReference type="ARBA" id="ARBA00075285"/>
    </source>
</evidence>
<dbReference type="EC" id="3.4.13.18" evidence="10"/>
<dbReference type="HOGENOM" id="CLU_028526_0_0_9"/>
<dbReference type="InterPro" id="IPR002933">
    <property type="entry name" value="Peptidase_M20"/>
</dbReference>
<evidence type="ECO:0000256" key="13">
    <source>
        <dbReference type="ARBA" id="ARBA00071271"/>
    </source>
</evidence>
<evidence type="ECO:0000256" key="6">
    <source>
        <dbReference type="ARBA" id="ARBA00022833"/>
    </source>
</evidence>
<evidence type="ECO:0000256" key="17">
    <source>
        <dbReference type="ARBA" id="ARBA00078074"/>
    </source>
</evidence>
<reference evidence="19 20" key="2">
    <citation type="submission" date="2008-11" db="EMBL/GenBank/DDBJ databases">
        <authorList>
            <person name="Fulton L."/>
            <person name="Clifton S."/>
            <person name="Fulton B."/>
            <person name="Xu J."/>
            <person name="Minx P."/>
            <person name="Pepin K.H."/>
            <person name="Johnson M."/>
            <person name="Bhonagiri V."/>
            <person name="Nash W.E."/>
            <person name="Mardis E.R."/>
            <person name="Wilson R.K."/>
        </authorList>
    </citation>
    <scope>NUCLEOTIDE SEQUENCE [LARGE SCALE GENOMIC DNA]</scope>
    <source>
        <strain evidence="19 20">ATCC 43243</strain>
    </source>
</reference>
<dbReference type="AlphaFoldDB" id="B7AN20"/>
<dbReference type="PANTHER" id="PTHR43501">
    <property type="entry name" value="CYTOSOL NON-SPECIFIC DIPEPTIDASE"/>
    <property type="match status" value="1"/>
</dbReference>
<dbReference type="PIRSF" id="PIRSF016599">
    <property type="entry name" value="Xaa-His_dipept"/>
    <property type="match status" value="1"/>
</dbReference>
<evidence type="ECO:0000259" key="18">
    <source>
        <dbReference type="Pfam" id="PF07687"/>
    </source>
</evidence>
<dbReference type="Pfam" id="PF07687">
    <property type="entry name" value="M20_dimer"/>
    <property type="match status" value="1"/>
</dbReference>
<evidence type="ECO:0000256" key="7">
    <source>
        <dbReference type="ARBA" id="ARBA00023049"/>
    </source>
</evidence>
<dbReference type="FunFam" id="3.40.630.10:FF:000015">
    <property type="entry name" value="Aminoacyl-histidine dipeptidase PepD"/>
    <property type="match status" value="1"/>
</dbReference>
<evidence type="ECO:0000256" key="10">
    <source>
        <dbReference type="ARBA" id="ARBA00038976"/>
    </source>
</evidence>
<keyword evidence="6" id="KW-0862">Zinc</keyword>
<dbReference type="InterPro" id="IPR001160">
    <property type="entry name" value="Peptidase_M20C"/>
</dbReference>
<comment type="catalytic activity">
    <reaction evidence="9">
        <text>Hydrolysis of dipeptides, preferentially hydrophobic dipeptides including prolyl amino acids.</text>
        <dbReference type="EC" id="3.4.13.18"/>
    </reaction>
</comment>
<dbReference type="InterPro" id="IPR011650">
    <property type="entry name" value="Peptidase_M20_dimer"/>
</dbReference>
<protein>
    <recommendedName>
        <fullName evidence="13">Cytosol non-specific dipeptidase</fullName>
        <ecNumber evidence="10">3.4.13.18</ecNumber>
    </recommendedName>
    <alternativeName>
        <fullName evidence="16">Aminoacyl-histidine dipeptidase</fullName>
    </alternativeName>
    <alternativeName>
        <fullName evidence="15">Beta-alanyl-histidine dipeptidase</fullName>
    </alternativeName>
    <alternativeName>
        <fullName evidence="14">Carnosinase</fullName>
    </alternativeName>
    <alternativeName>
        <fullName evidence="11">Peptidase D</fullName>
    </alternativeName>
    <alternativeName>
        <fullName evidence="17">Xaa-His dipeptidase</fullName>
    </alternativeName>
</protein>
<evidence type="ECO:0000256" key="11">
    <source>
        <dbReference type="ARBA" id="ARBA00044252"/>
    </source>
</evidence>
<evidence type="ECO:0000256" key="9">
    <source>
        <dbReference type="ARBA" id="ARBA00036421"/>
    </source>
</evidence>
<keyword evidence="20" id="KW-1185">Reference proteome</keyword>
<dbReference type="Pfam" id="PF01546">
    <property type="entry name" value="Peptidase_M20"/>
    <property type="match status" value="1"/>
</dbReference>
<evidence type="ECO:0000256" key="8">
    <source>
        <dbReference type="ARBA" id="ARBA00023285"/>
    </source>
</evidence>
<evidence type="ECO:0000313" key="19">
    <source>
        <dbReference type="EMBL" id="EEC58874.1"/>
    </source>
</evidence>
<gene>
    <name evidence="19" type="ORF">BACPEC_00072</name>
</gene>
<dbReference type="PRINTS" id="PR00934">
    <property type="entry name" value="XHISDIPTASE"/>
</dbReference>
<dbReference type="EMBL" id="ABVQ01000029">
    <property type="protein sequence ID" value="EEC58874.1"/>
    <property type="molecule type" value="Genomic_DNA"/>
</dbReference>
<evidence type="ECO:0000256" key="12">
    <source>
        <dbReference type="ARBA" id="ARBA00061423"/>
    </source>
</evidence>
<comment type="similarity">
    <text evidence="12">Belongs to the peptidase M20C family.</text>
</comment>
<keyword evidence="4" id="KW-0479">Metal-binding</keyword>
<evidence type="ECO:0000256" key="5">
    <source>
        <dbReference type="ARBA" id="ARBA00022801"/>
    </source>
</evidence>
<dbReference type="Proteomes" id="UP000003136">
    <property type="component" value="Unassembled WGS sequence"/>
</dbReference>
<dbReference type="STRING" id="483218.BACPEC_00072"/>
<proteinExistence type="inferred from homology"/>
<organism evidence="19 20">
    <name type="scientific">[Bacteroides] pectinophilus ATCC 43243</name>
    <dbReference type="NCBI Taxonomy" id="483218"/>
    <lineage>
        <taxon>Bacteria</taxon>
        <taxon>Bacillati</taxon>
        <taxon>Bacillota</taxon>
        <taxon>Clostridia</taxon>
        <taxon>Eubacteriales</taxon>
    </lineage>
</organism>
<evidence type="ECO:0000256" key="2">
    <source>
        <dbReference type="ARBA" id="ARBA00001947"/>
    </source>
</evidence>
<keyword evidence="7" id="KW-0482">Metalloprotease</keyword>
<dbReference type="GO" id="GO:0046872">
    <property type="term" value="F:metal ion binding"/>
    <property type="evidence" value="ECO:0007669"/>
    <property type="project" value="UniProtKB-KW"/>
</dbReference>
<comment type="cofactor">
    <cofactor evidence="1">
        <name>Co(2+)</name>
        <dbReference type="ChEBI" id="CHEBI:48828"/>
    </cofactor>
</comment>
<evidence type="ECO:0000313" key="20">
    <source>
        <dbReference type="Proteomes" id="UP000003136"/>
    </source>
</evidence>
<dbReference type="NCBIfam" id="TIGR01893">
    <property type="entry name" value="aa-his-dipept"/>
    <property type="match status" value="1"/>
</dbReference>
<dbReference type="eggNOG" id="COG2195">
    <property type="taxonomic scope" value="Bacteria"/>
</dbReference>
<evidence type="ECO:0000256" key="16">
    <source>
        <dbReference type="ARBA" id="ARBA00077688"/>
    </source>
</evidence>
<dbReference type="GO" id="GO:0070573">
    <property type="term" value="F:metallodipeptidase activity"/>
    <property type="evidence" value="ECO:0007669"/>
    <property type="project" value="TreeGrafter"/>
</dbReference>
<keyword evidence="5" id="KW-0378">Hydrolase</keyword>
<dbReference type="GO" id="GO:0006508">
    <property type="term" value="P:proteolysis"/>
    <property type="evidence" value="ECO:0007669"/>
    <property type="project" value="UniProtKB-KW"/>
</dbReference>
<keyword evidence="3" id="KW-0645">Protease</keyword>
<dbReference type="Gene3D" id="3.40.630.10">
    <property type="entry name" value="Zn peptidases"/>
    <property type="match status" value="2"/>
</dbReference>
<dbReference type="GO" id="GO:0005829">
    <property type="term" value="C:cytosol"/>
    <property type="evidence" value="ECO:0007669"/>
    <property type="project" value="TreeGrafter"/>
</dbReference>
<dbReference type="SUPFAM" id="SSF53187">
    <property type="entry name" value="Zn-dependent exopeptidases"/>
    <property type="match status" value="1"/>
</dbReference>
<evidence type="ECO:0000256" key="3">
    <source>
        <dbReference type="ARBA" id="ARBA00022670"/>
    </source>
</evidence>
<evidence type="ECO:0000256" key="4">
    <source>
        <dbReference type="ARBA" id="ARBA00022723"/>
    </source>
</evidence>
<comment type="cofactor">
    <cofactor evidence="2">
        <name>Zn(2+)</name>
        <dbReference type="ChEBI" id="CHEBI:29105"/>
    </cofactor>
</comment>
<dbReference type="PANTHER" id="PTHR43501:SF1">
    <property type="entry name" value="CYTOSOL NON-SPECIFIC DIPEPTIDASE"/>
    <property type="match status" value="1"/>
</dbReference>
<reference evidence="19 20" key="1">
    <citation type="submission" date="2008-11" db="EMBL/GenBank/DDBJ databases">
        <title>Draft genome sequence of Bacteroides pectinophilus (ATCC 43243).</title>
        <authorList>
            <person name="Sudarsanam P."/>
            <person name="Ley R."/>
            <person name="Guruge J."/>
            <person name="Turnbaugh P.J."/>
            <person name="Mahowald M."/>
            <person name="Liep D."/>
            <person name="Gordon J."/>
        </authorList>
    </citation>
    <scope>NUCLEOTIDE SEQUENCE [LARGE SCALE GENOMIC DNA]</scope>
    <source>
        <strain evidence="19 20">ATCC 43243</strain>
    </source>
</reference>
<keyword evidence="8" id="KW-0170">Cobalt</keyword>
<feature type="domain" description="Peptidase M20 dimerisation" evidence="18">
    <location>
        <begin position="213"/>
        <end position="297"/>
    </location>
</feature>
<name>B7AN20_9FIRM</name>
<evidence type="ECO:0000256" key="1">
    <source>
        <dbReference type="ARBA" id="ARBA00001941"/>
    </source>
</evidence>
<accession>B7AN20</accession>